<evidence type="ECO:0000256" key="3">
    <source>
        <dbReference type="SAM" id="MobiDB-lite"/>
    </source>
</evidence>
<keyword evidence="7" id="KW-1185">Reference proteome</keyword>
<organism evidence="6 7">
    <name type="scientific">Rhodocollybia butyracea</name>
    <dbReference type="NCBI Taxonomy" id="206335"/>
    <lineage>
        <taxon>Eukaryota</taxon>
        <taxon>Fungi</taxon>
        <taxon>Dikarya</taxon>
        <taxon>Basidiomycota</taxon>
        <taxon>Agaricomycotina</taxon>
        <taxon>Agaricomycetes</taxon>
        <taxon>Agaricomycetidae</taxon>
        <taxon>Agaricales</taxon>
        <taxon>Marasmiineae</taxon>
        <taxon>Omphalotaceae</taxon>
        <taxon>Rhodocollybia</taxon>
    </lineage>
</organism>
<dbReference type="EMBL" id="JADNRY010000044">
    <property type="protein sequence ID" value="KAF9070077.1"/>
    <property type="molecule type" value="Genomic_DNA"/>
</dbReference>
<dbReference type="GO" id="GO:0006995">
    <property type="term" value="P:cellular response to nitrogen starvation"/>
    <property type="evidence" value="ECO:0007669"/>
    <property type="project" value="TreeGrafter"/>
</dbReference>
<accession>A0A9P5PX16</accession>
<dbReference type="InterPro" id="IPR040455">
    <property type="entry name" value="Atg6_BARA"/>
</dbReference>
<name>A0A9P5PX16_9AGAR</name>
<comment type="similarity">
    <text evidence="1">Belongs to the beclin family.</text>
</comment>
<dbReference type="GO" id="GO:0000407">
    <property type="term" value="C:phagophore assembly site"/>
    <property type="evidence" value="ECO:0007669"/>
    <property type="project" value="TreeGrafter"/>
</dbReference>
<evidence type="ECO:0000313" key="6">
    <source>
        <dbReference type="EMBL" id="KAF9070077.1"/>
    </source>
</evidence>
<protein>
    <submittedName>
        <fullName evidence="6">Beclin 1 protein</fullName>
    </submittedName>
</protein>
<dbReference type="PANTHER" id="PTHR12768:SF4">
    <property type="entry name" value="BECLIN-1"/>
    <property type="match status" value="1"/>
</dbReference>
<evidence type="ECO:0000259" key="5">
    <source>
        <dbReference type="Pfam" id="PF17675"/>
    </source>
</evidence>
<dbReference type="OrthoDB" id="20368at2759"/>
<sequence length="479" mass="53823">MSFPTVVCQQCKEPLQLDASLVDLAPSAYDTIIASLPPRSSSTHAHHATDAEKLEQLSAPTSVKEIWQKSKTPSSDASLSPKAQGKQPQRSLSPHGSFVLLQDSVVHHTPSVSTPIRSKKGSIKAKGSAPVSKPPEPVAPNPPPLSHHLRSTVRLFNLISSQTDIDHPLCAECTQVLLVSLQRQLDETKKERDGYIAFEKEVRRERERESQGLTKEEAEKKIEKLKVDELLAIEQLKEAEKERCHLDEELRALEQEEKLLELDEATFWRNHNDNILTKDQQTMQLATLRAAYAADSIVLEKLERTNVYNDAFCIGHDGVFGTINGLRLGRVPGVPVEWAEINAAWGQTLLLLHTIARKLDYKFESYRLIPMGSFSRIERISGDKASYELYGSGHMGRLLHNRRFDFGMVAFVDCLKSLIDYIKSQDSTVEFPHQISKDKIGDVSIKLQFNQEEAWTRSLRHILLALKICLKWATNGANG</sequence>
<dbReference type="AlphaFoldDB" id="A0A9P5PX16"/>
<comment type="caution">
    <text evidence="6">The sequence shown here is derived from an EMBL/GenBank/DDBJ whole genome shotgun (WGS) entry which is preliminary data.</text>
</comment>
<dbReference type="GO" id="GO:0034272">
    <property type="term" value="C:phosphatidylinositol 3-kinase complex, class III, type II"/>
    <property type="evidence" value="ECO:0007669"/>
    <property type="project" value="TreeGrafter"/>
</dbReference>
<evidence type="ECO:0000256" key="2">
    <source>
        <dbReference type="SAM" id="Coils"/>
    </source>
</evidence>
<dbReference type="Proteomes" id="UP000772434">
    <property type="component" value="Unassembled WGS sequence"/>
</dbReference>
<dbReference type="GO" id="GO:0043548">
    <property type="term" value="F:phosphatidylinositol 3-kinase binding"/>
    <property type="evidence" value="ECO:0007669"/>
    <property type="project" value="TreeGrafter"/>
</dbReference>
<dbReference type="GO" id="GO:0034271">
    <property type="term" value="C:phosphatidylinositol 3-kinase complex, class III, type I"/>
    <property type="evidence" value="ECO:0007669"/>
    <property type="project" value="TreeGrafter"/>
</dbReference>
<feature type="region of interest" description="Disordered" evidence="3">
    <location>
        <begin position="110"/>
        <end position="146"/>
    </location>
</feature>
<dbReference type="GO" id="GO:0030674">
    <property type="term" value="F:protein-macromolecule adaptor activity"/>
    <property type="evidence" value="ECO:0007669"/>
    <property type="project" value="TreeGrafter"/>
</dbReference>
<dbReference type="Pfam" id="PF17675">
    <property type="entry name" value="APG6_N"/>
    <property type="match status" value="1"/>
</dbReference>
<feature type="compositionally biased region" description="Pro residues" evidence="3">
    <location>
        <begin position="132"/>
        <end position="145"/>
    </location>
</feature>
<proteinExistence type="inferred from homology"/>
<feature type="compositionally biased region" description="Polar residues" evidence="3">
    <location>
        <begin position="69"/>
        <end position="78"/>
    </location>
</feature>
<feature type="domain" description="Atg6/beclin coiled-coil" evidence="5">
    <location>
        <begin position="168"/>
        <end position="296"/>
    </location>
</feature>
<dbReference type="Pfam" id="PF04111">
    <property type="entry name" value="APG6"/>
    <property type="match status" value="1"/>
</dbReference>
<dbReference type="GO" id="GO:0000423">
    <property type="term" value="P:mitophagy"/>
    <property type="evidence" value="ECO:0007669"/>
    <property type="project" value="TreeGrafter"/>
</dbReference>
<keyword evidence="2" id="KW-0175">Coiled coil</keyword>
<dbReference type="Gene3D" id="1.10.418.40">
    <property type="entry name" value="Autophagy protein 6/Beclin 1"/>
    <property type="match status" value="1"/>
</dbReference>
<feature type="region of interest" description="Disordered" evidence="3">
    <location>
        <begin position="38"/>
        <end position="94"/>
    </location>
</feature>
<dbReference type="InterPro" id="IPR041691">
    <property type="entry name" value="Atg6/beclin_CC"/>
</dbReference>
<gene>
    <name evidence="6" type="ORF">BDP27DRAFT_1324253</name>
</gene>
<dbReference type="GO" id="GO:0045324">
    <property type="term" value="P:late endosome to vacuole transport"/>
    <property type="evidence" value="ECO:0007669"/>
    <property type="project" value="TreeGrafter"/>
</dbReference>
<feature type="coiled-coil region" evidence="2">
    <location>
        <begin position="171"/>
        <end position="266"/>
    </location>
</feature>
<evidence type="ECO:0000256" key="1">
    <source>
        <dbReference type="ARBA" id="ARBA00005965"/>
    </source>
</evidence>
<evidence type="ECO:0000259" key="4">
    <source>
        <dbReference type="Pfam" id="PF04111"/>
    </source>
</evidence>
<dbReference type="InterPro" id="IPR007243">
    <property type="entry name" value="Atg6/Beclin"/>
</dbReference>
<dbReference type="GO" id="GO:0000045">
    <property type="term" value="P:autophagosome assembly"/>
    <property type="evidence" value="ECO:0007669"/>
    <property type="project" value="TreeGrafter"/>
</dbReference>
<feature type="domain" description="Atg6 BARA" evidence="4">
    <location>
        <begin position="302"/>
        <end position="474"/>
    </location>
</feature>
<evidence type="ECO:0000313" key="7">
    <source>
        <dbReference type="Proteomes" id="UP000772434"/>
    </source>
</evidence>
<dbReference type="PANTHER" id="PTHR12768">
    <property type="entry name" value="BECLIN 1"/>
    <property type="match status" value="1"/>
</dbReference>
<dbReference type="InterPro" id="IPR038274">
    <property type="entry name" value="Atg6/Beclin_C_sf"/>
</dbReference>
<reference evidence="6" key="1">
    <citation type="submission" date="2020-11" db="EMBL/GenBank/DDBJ databases">
        <authorList>
            <consortium name="DOE Joint Genome Institute"/>
            <person name="Ahrendt S."/>
            <person name="Riley R."/>
            <person name="Andreopoulos W."/>
            <person name="Labutti K."/>
            <person name="Pangilinan J."/>
            <person name="Ruiz-Duenas F.J."/>
            <person name="Barrasa J.M."/>
            <person name="Sanchez-Garcia M."/>
            <person name="Camarero S."/>
            <person name="Miyauchi S."/>
            <person name="Serrano A."/>
            <person name="Linde D."/>
            <person name="Babiker R."/>
            <person name="Drula E."/>
            <person name="Ayuso-Fernandez I."/>
            <person name="Pacheco R."/>
            <person name="Padilla G."/>
            <person name="Ferreira P."/>
            <person name="Barriuso J."/>
            <person name="Kellner H."/>
            <person name="Castanera R."/>
            <person name="Alfaro M."/>
            <person name="Ramirez L."/>
            <person name="Pisabarro A.G."/>
            <person name="Kuo A."/>
            <person name="Tritt A."/>
            <person name="Lipzen A."/>
            <person name="He G."/>
            <person name="Yan M."/>
            <person name="Ng V."/>
            <person name="Cullen D."/>
            <person name="Martin F."/>
            <person name="Rosso M.-N."/>
            <person name="Henrissat B."/>
            <person name="Hibbett D."/>
            <person name="Martinez A.T."/>
            <person name="Grigoriev I.V."/>
        </authorList>
    </citation>
    <scope>NUCLEOTIDE SEQUENCE</scope>
    <source>
        <strain evidence="6">AH 40177</strain>
    </source>
</reference>